<proteinExistence type="inferred from homology"/>
<feature type="binding site" evidence="10">
    <location>
        <position position="56"/>
    </location>
    <ligand>
        <name>[4Fe-4S] cluster</name>
        <dbReference type="ChEBI" id="CHEBI:49883"/>
        <label>1</label>
    </ligand>
</feature>
<dbReference type="PROSITE" id="PS51656">
    <property type="entry name" value="4FE4S"/>
    <property type="match status" value="1"/>
</dbReference>
<dbReference type="PANTHER" id="PTHR43560">
    <property type="entry name" value="ION-TRANSLOCATING OXIDOREDUCTASE COMPLEX SUBUNIT B"/>
    <property type="match status" value="1"/>
</dbReference>
<dbReference type="Pfam" id="PF04060">
    <property type="entry name" value="FeS"/>
    <property type="match status" value="1"/>
</dbReference>
<dbReference type="CDD" id="cd10549">
    <property type="entry name" value="MtMvhB_like"/>
    <property type="match status" value="1"/>
</dbReference>
<dbReference type="PROSITE" id="PS00198">
    <property type="entry name" value="4FE4S_FER_1"/>
    <property type="match status" value="2"/>
</dbReference>
<dbReference type="EMBL" id="JACRSV010000001">
    <property type="protein sequence ID" value="MBC8558791.1"/>
    <property type="molecule type" value="Genomic_DNA"/>
</dbReference>
<feature type="binding site" evidence="10">
    <location>
        <position position="48"/>
    </location>
    <ligand>
        <name>[4Fe-4S] cluster</name>
        <dbReference type="ChEBI" id="CHEBI:49883"/>
        <label>1</label>
    </ligand>
</feature>
<comment type="similarity">
    <text evidence="10">Belongs to the 4Fe4S bacterial-type ferredoxin family. RnfB subfamily.</text>
</comment>
<dbReference type="EC" id="7.-.-.-" evidence="10"/>
<comment type="caution">
    <text evidence="10">Lacks conserved residue(s) required for the propagation of feature annotation.</text>
</comment>
<feature type="binding site" evidence="10">
    <location>
        <position position="140"/>
    </location>
    <ligand>
        <name>[4Fe-4S] cluster</name>
        <dbReference type="ChEBI" id="CHEBI:49883"/>
        <label>2</label>
    </ligand>
</feature>
<accession>A0A926E3Z8</accession>
<dbReference type="InterPro" id="IPR017896">
    <property type="entry name" value="4Fe4S_Fe-S-bd"/>
</dbReference>
<dbReference type="SUPFAM" id="SSF54862">
    <property type="entry name" value="4Fe-4S ferredoxins"/>
    <property type="match status" value="2"/>
</dbReference>
<feature type="binding site" evidence="10">
    <location>
        <position position="136"/>
    </location>
    <ligand>
        <name>[4Fe-4S] cluster</name>
        <dbReference type="ChEBI" id="CHEBI:49883"/>
        <label>2</label>
    </ligand>
</feature>
<sequence length="261" mass="28091">MEYILPILLFVALGLIAGILLSIFSKVFAVKQDQRVYDIKDSLPNANCGACGYSGCEAYANAIVKDGAKTNLCIPGGDKVSRKISEIMGTSFEDVAERKATVRCNGKCGAVKDKYIYTGAMSCAASNMLYNGKKECTAGCLGLGDCIKACKFEAIDIIDGVAVINREKCTGCGMCKEACPNDLIGVFDDDKTVEVICSSHFNAKETIRICENGCIGCRKCEKVCPHDAVHVVNNHAIIDHDKCTSCGDCVEVCPRKCIHRL</sequence>
<evidence type="ECO:0000259" key="12">
    <source>
        <dbReference type="PROSITE" id="PS51656"/>
    </source>
</evidence>
<keyword evidence="6 10" id="KW-0249">Electron transport</keyword>
<keyword evidence="9 10" id="KW-0472">Membrane</keyword>
<feature type="binding site" evidence="10">
    <location>
        <position position="172"/>
    </location>
    <ligand>
        <name>[4Fe-4S] cluster</name>
        <dbReference type="ChEBI" id="CHEBI:49883"/>
        <label>3</label>
    </ligand>
</feature>
<dbReference type="InterPro" id="IPR010207">
    <property type="entry name" value="Elect_transpt_cplx_RnfB/RsxB"/>
</dbReference>
<reference evidence="13" key="1">
    <citation type="submission" date="2020-08" db="EMBL/GenBank/DDBJ databases">
        <title>Genome public.</title>
        <authorList>
            <person name="Liu C."/>
            <person name="Sun Q."/>
        </authorList>
    </citation>
    <scope>NUCLEOTIDE SEQUENCE</scope>
    <source>
        <strain evidence="13">NSJ-33</strain>
    </source>
</reference>
<dbReference type="GO" id="GO:0009055">
    <property type="term" value="F:electron transfer activity"/>
    <property type="evidence" value="ECO:0007669"/>
    <property type="project" value="InterPro"/>
</dbReference>
<feature type="binding site" evidence="10">
    <location>
        <position position="150"/>
    </location>
    <ligand>
        <name>[4Fe-4S] cluster</name>
        <dbReference type="ChEBI" id="CHEBI:49883"/>
        <label>3</label>
    </ligand>
</feature>
<evidence type="ECO:0000256" key="7">
    <source>
        <dbReference type="ARBA" id="ARBA00023004"/>
    </source>
</evidence>
<feature type="binding site" evidence="10">
    <location>
        <position position="146"/>
    </location>
    <ligand>
        <name>[4Fe-4S] cluster</name>
        <dbReference type="ChEBI" id="CHEBI:49883"/>
        <label>2</label>
    </ligand>
</feature>
<dbReference type="AlphaFoldDB" id="A0A926E3Z8"/>
<feature type="binding site" evidence="10">
    <location>
        <position position="179"/>
    </location>
    <ligand>
        <name>[4Fe-4S] cluster</name>
        <dbReference type="ChEBI" id="CHEBI:49883"/>
        <label>2</label>
    </ligand>
</feature>
<dbReference type="GO" id="GO:0051539">
    <property type="term" value="F:4 iron, 4 sulfur cluster binding"/>
    <property type="evidence" value="ECO:0007669"/>
    <property type="project" value="UniProtKB-UniRule"/>
</dbReference>
<dbReference type="Pfam" id="PF00037">
    <property type="entry name" value="Fer4"/>
    <property type="match status" value="1"/>
</dbReference>
<dbReference type="InterPro" id="IPR017900">
    <property type="entry name" value="4Fe4S_Fe_S_CS"/>
</dbReference>
<feature type="domain" description="4Fe-4S" evidence="12">
    <location>
        <begin position="31"/>
        <end position="90"/>
    </location>
</feature>
<feature type="binding site" evidence="10">
    <location>
        <position position="169"/>
    </location>
    <ligand>
        <name>[4Fe-4S] cluster</name>
        <dbReference type="ChEBI" id="CHEBI:49883"/>
        <label>3</label>
    </ligand>
</feature>
<keyword evidence="5 10" id="KW-1278">Translocase</keyword>
<comment type="caution">
    <text evidence="13">The sequence shown here is derived from an EMBL/GenBank/DDBJ whole genome shotgun (WGS) entry which is preliminary data.</text>
</comment>
<dbReference type="Proteomes" id="UP000610760">
    <property type="component" value="Unassembled WGS sequence"/>
</dbReference>
<dbReference type="Gene3D" id="3.30.70.20">
    <property type="match status" value="2"/>
</dbReference>
<comment type="cofactor">
    <cofactor evidence="10">
        <name>[4Fe-4S] cluster</name>
        <dbReference type="ChEBI" id="CHEBI:49883"/>
    </cofactor>
    <text evidence="10">Binds 3 [4Fe-4S] clusters.</text>
</comment>
<feature type="region of interest" description="Hydrophobic" evidence="10">
    <location>
        <begin position="1"/>
        <end position="25"/>
    </location>
</feature>
<evidence type="ECO:0000313" key="13">
    <source>
        <dbReference type="EMBL" id="MBC8558791.1"/>
    </source>
</evidence>
<feature type="domain" description="4Fe-4S ferredoxin-type" evidence="11">
    <location>
        <begin position="234"/>
        <end position="261"/>
    </location>
</feature>
<evidence type="ECO:0000256" key="5">
    <source>
        <dbReference type="ARBA" id="ARBA00022967"/>
    </source>
</evidence>
<evidence type="ECO:0000256" key="6">
    <source>
        <dbReference type="ARBA" id="ARBA00022982"/>
    </source>
</evidence>
<name>A0A926E3Z8_9FIRM</name>
<evidence type="ECO:0000259" key="11">
    <source>
        <dbReference type="PROSITE" id="PS51379"/>
    </source>
</evidence>
<dbReference type="GO" id="GO:0005886">
    <property type="term" value="C:plasma membrane"/>
    <property type="evidence" value="ECO:0007669"/>
    <property type="project" value="UniProtKB-SubCell"/>
</dbReference>
<dbReference type="PROSITE" id="PS51379">
    <property type="entry name" value="4FE4S_FER_2"/>
    <property type="match status" value="3"/>
</dbReference>
<feature type="domain" description="4Fe-4S ferredoxin-type" evidence="11">
    <location>
        <begin position="160"/>
        <end position="189"/>
    </location>
</feature>
<protein>
    <recommendedName>
        <fullName evidence="10">Ion-translocating oxidoreductase complex subunit B</fullName>
        <ecNumber evidence="10">7.-.-.-</ecNumber>
    </recommendedName>
    <alternativeName>
        <fullName evidence="10">Rnf electron transport complex subunit B</fullName>
    </alternativeName>
</protein>
<keyword evidence="2 10" id="KW-0004">4Fe-4S</keyword>
<keyword evidence="7 10" id="KW-0408">Iron</keyword>
<evidence type="ECO:0000256" key="4">
    <source>
        <dbReference type="ARBA" id="ARBA00022737"/>
    </source>
</evidence>
<keyword evidence="10" id="KW-1003">Cell membrane</keyword>
<feature type="domain" description="4Fe-4S ferredoxin-type" evidence="11">
    <location>
        <begin position="205"/>
        <end position="233"/>
    </location>
</feature>
<dbReference type="NCBIfam" id="TIGR01944">
    <property type="entry name" value="rnfB"/>
    <property type="match status" value="1"/>
</dbReference>
<evidence type="ECO:0000256" key="9">
    <source>
        <dbReference type="ARBA" id="ARBA00023136"/>
    </source>
</evidence>
<keyword evidence="14" id="KW-1185">Reference proteome</keyword>
<keyword evidence="1 10" id="KW-0813">Transport</keyword>
<dbReference type="HAMAP" id="MF_00463">
    <property type="entry name" value="RsxB_RnfB"/>
    <property type="match status" value="1"/>
</dbReference>
<feature type="binding site" evidence="10">
    <location>
        <position position="51"/>
    </location>
    <ligand>
        <name>[4Fe-4S] cluster</name>
        <dbReference type="ChEBI" id="CHEBI:49883"/>
        <label>1</label>
    </ligand>
</feature>
<dbReference type="GO" id="GO:0022900">
    <property type="term" value="P:electron transport chain"/>
    <property type="evidence" value="ECO:0007669"/>
    <property type="project" value="UniProtKB-UniRule"/>
</dbReference>
<feature type="binding site" evidence="10">
    <location>
        <position position="175"/>
    </location>
    <ligand>
        <name>[4Fe-4S] cluster</name>
        <dbReference type="ChEBI" id="CHEBI:49883"/>
        <label>3</label>
    </ligand>
</feature>
<evidence type="ECO:0000313" key="14">
    <source>
        <dbReference type="Proteomes" id="UP000610760"/>
    </source>
</evidence>
<comment type="function">
    <text evidence="10">Part of a membrane-bound complex that couples electron transfer with translocation of ions across the membrane.</text>
</comment>
<keyword evidence="4 10" id="KW-0677">Repeat</keyword>
<dbReference type="GO" id="GO:0046872">
    <property type="term" value="F:metal ion binding"/>
    <property type="evidence" value="ECO:0007669"/>
    <property type="project" value="UniProtKB-KW"/>
</dbReference>
<dbReference type="InterPro" id="IPR050395">
    <property type="entry name" value="4Fe4S_Ferredoxin_RnfB"/>
</dbReference>
<feature type="binding site" evidence="10">
    <location>
        <position position="73"/>
    </location>
    <ligand>
        <name>[4Fe-4S] cluster</name>
        <dbReference type="ChEBI" id="CHEBI:49883"/>
        <label>1</label>
    </ligand>
</feature>
<dbReference type="RefSeq" id="WP_249293676.1">
    <property type="nucleotide sequence ID" value="NZ_JACRSV010000001.1"/>
</dbReference>
<evidence type="ECO:0000256" key="10">
    <source>
        <dbReference type="HAMAP-Rule" id="MF_00463"/>
    </source>
</evidence>
<evidence type="ECO:0000256" key="8">
    <source>
        <dbReference type="ARBA" id="ARBA00023014"/>
    </source>
</evidence>
<evidence type="ECO:0000256" key="3">
    <source>
        <dbReference type="ARBA" id="ARBA00022723"/>
    </source>
</evidence>
<comment type="subcellular location">
    <subcellularLocation>
        <location evidence="10">Cell membrane</location>
    </subcellularLocation>
</comment>
<evidence type="ECO:0000256" key="2">
    <source>
        <dbReference type="ARBA" id="ARBA00022485"/>
    </source>
</evidence>
<comment type="subunit">
    <text evidence="10">The complex is composed of six subunits: RnfA, RnfB, RnfC, RnfD, RnfE and RnfG.</text>
</comment>
<dbReference type="Gene3D" id="1.10.15.40">
    <property type="entry name" value="Electron transport complex subunit B, putative Fe-S cluster"/>
    <property type="match status" value="1"/>
</dbReference>
<gene>
    <name evidence="10" type="primary">rnfB</name>
    <name evidence="13" type="ORF">H8710_01780</name>
</gene>
<keyword evidence="8 10" id="KW-0411">Iron-sulfur</keyword>
<dbReference type="InterPro" id="IPR007202">
    <property type="entry name" value="4Fe-4S_dom"/>
</dbReference>
<evidence type="ECO:0000256" key="1">
    <source>
        <dbReference type="ARBA" id="ARBA00022448"/>
    </source>
</evidence>
<dbReference type="Pfam" id="PF14697">
    <property type="entry name" value="Fer4_21"/>
    <property type="match status" value="1"/>
</dbReference>
<dbReference type="PANTHER" id="PTHR43560:SF1">
    <property type="entry name" value="ION-TRANSLOCATING OXIDOREDUCTASE COMPLEX SUBUNIT B"/>
    <property type="match status" value="1"/>
</dbReference>
<organism evidence="13 14">
    <name type="scientific">Fumia xinanensis</name>
    <dbReference type="NCBI Taxonomy" id="2763659"/>
    <lineage>
        <taxon>Bacteria</taxon>
        <taxon>Bacillati</taxon>
        <taxon>Bacillota</taxon>
        <taxon>Clostridia</taxon>
        <taxon>Eubacteriales</taxon>
        <taxon>Oscillospiraceae</taxon>
        <taxon>Fumia</taxon>
    </lineage>
</organism>
<keyword evidence="3 10" id="KW-0479">Metal-binding</keyword>